<evidence type="ECO:0000313" key="2">
    <source>
        <dbReference type="Proteomes" id="UP001314170"/>
    </source>
</evidence>
<dbReference type="AlphaFoldDB" id="A0AAV1SPW0"/>
<protein>
    <submittedName>
        <fullName evidence="1">Uncharacterized protein</fullName>
    </submittedName>
</protein>
<gene>
    <name evidence="1" type="ORF">DCAF_LOCUS25188</name>
</gene>
<proteinExistence type="predicted"/>
<feature type="non-terminal residue" evidence="1">
    <location>
        <position position="55"/>
    </location>
</feature>
<keyword evidence="2" id="KW-1185">Reference proteome</keyword>
<evidence type="ECO:0000313" key="1">
    <source>
        <dbReference type="EMBL" id="CAK7354344.1"/>
    </source>
</evidence>
<name>A0AAV1SPW0_9ROSI</name>
<comment type="caution">
    <text evidence="1">The sequence shown here is derived from an EMBL/GenBank/DDBJ whole genome shotgun (WGS) entry which is preliminary data.</text>
</comment>
<organism evidence="1 2">
    <name type="scientific">Dovyalis caffra</name>
    <dbReference type="NCBI Taxonomy" id="77055"/>
    <lineage>
        <taxon>Eukaryota</taxon>
        <taxon>Viridiplantae</taxon>
        <taxon>Streptophyta</taxon>
        <taxon>Embryophyta</taxon>
        <taxon>Tracheophyta</taxon>
        <taxon>Spermatophyta</taxon>
        <taxon>Magnoliopsida</taxon>
        <taxon>eudicotyledons</taxon>
        <taxon>Gunneridae</taxon>
        <taxon>Pentapetalae</taxon>
        <taxon>rosids</taxon>
        <taxon>fabids</taxon>
        <taxon>Malpighiales</taxon>
        <taxon>Salicaceae</taxon>
        <taxon>Flacourtieae</taxon>
        <taxon>Dovyalis</taxon>
    </lineage>
</organism>
<dbReference type="EMBL" id="CAWUPB010001194">
    <property type="protein sequence ID" value="CAK7354344.1"/>
    <property type="molecule type" value="Genomic_DNA"/>
</dbReference>
<accession>A0AAV1SPW0</accession>
<reference evidence="1 2" key="1">
    <citation type="submission" date="2024-01" db="EMBL/GenBank/DDBJ databases">
        <authorList>
            <person name="Waweru B."/>
        </authorList>
    </citation>
    <scope>NUCLEOTIDE SEQUENCE [LARGE SCALE GENOMIC DNA]</scope>
</reference>
<sequence>MKVKKKTEEEFALLNNTEKGFPNWPINIRPSKPNIMTKLGFRIWPGRPRLHPYFQ</sequence>
<dbReference type="Proteomes" id="UP001314170">
    <property type="component" value="Unassembled WGS sequence"/>
</dbReference>